<dbReference type="eggNOG" id="COG4766">
    <property type="taxonomic scope" value="Bacteria"/>
</dbReference>
<protein>
    <submittedName>
        <fullName evidence="1">Ethanolamine utilization EutQ family protein</fullName>
    </submittedName>
</protein>
<dbReference type="RefSeq" id="WP_013118969.1">
    <property type="nucleotide sequence ID" value="NC_014152.1"/>
</dbReference>
<dbReference type="InterPro" id="IPR011051">
    <property type="entry name" value="RmlC_Cupin_sf"/>
</dbReference>
<evidence type="ECO:0000313" key="2">
    <source>
        <dbReference type="Proteomes" id="UP000002377"/>
    </source>
</evidence>
<evidence type="ECO:0000313" key="1">
    <source>
        <dbReference type="EMBL" id="ADG80940.1"/>
    </source>
</evidence>
<accession>D5X8G1</accession>
<dbReference type="CDD" id="cd02228">
    <property type="entry name" value="cupin_EutQ"/>
    <property type="match status" value="1"/>
</dbReference>
<keyword evidence="2" id="KW-1185">Reference proteome</keyword>
<dbReference type="InterPro" id="IPR014710">
    <property type="entry name" value="RmlC-like_jellyroll"/>
</dbReference>
<dbReference type="STRING" id="635013.TherJR_0044"/>
<dbReference type="AlphaFoldDB" id="D5X8G1"/>
<name>D5X8G1_THEPJ</name>
<proteinExistence type="predicted"/>
<dbReference type="InterPro" id="IPR010424">
    <property type="entry name" value="EutQ"/>
</dbReference>
<dbReference type="Pfam" id="PF06249">
    <property type="entry name" value="EutQ"/>
    <property type="match status" value="1"/>
</dbReference>
<dbReference type="HOGENOM" id="CLU_082122_0_0_9"/>
<sequence length="229" mass="25049">MKKLITAADVKKLSGSGQAVLYVEPGTIITPSAKDLAKEMKITISYETPPEQPSSGINGQFSTTNEALDTKKHTVSSVTKIEDIPPHLIAEIVKKVLDSLPGVPKEPNLVREVDGSGVVLVKGNSVKMEPFDAGNPNLKVGIRETMTRELSPHLAAGFMEMEESAFDWTLTYNEMDYVIEGTLDITVNGKTYRGQAGDVFYIPEGTSVTFSTPDRCKFFYVTTPWPAFL</sequence>
<reference evidence="1 2" key="1">
    <citation type="submission" date="2010-05" db="EMBL/GenBank/DDBJ databases">
        <title>Complete sequence of Thermincola sp. JR.</title>
        <authorList>
            <consortium name="US DOE Joint Genome Institute"/>
            <person name="Lucas S."/>
            <person name="Copeland A."/>
            <person name="Lapidus A."/>
            <person name="Cheng J.-F."/>
            <person name="Bruce D."/>
            <person name="Goodwin L."/>
            <person name="Pitluck S."/>
            <person name="Chertkov O."/>
            <person name="Detter J.C."/>
            <person name="Han C."/>
            <person name="Tapia R."/>
            <person name="Land M."/>
            <person name="Hauser L."/>
            <person name="Kyrpides N."/>
            <person name="Mikhailova N."/>
            <person name="Hazen T.C."/>
            <person name="Woyke T."/>
        </authorList>
    </citation>
    <scope>NUCLEOTIDE SEQUENCE [LARGE SCALE GENOMIC DNA]</scope>
    <source>
        <strain evidence="1 2">JR</strain>
    </source>
</reference>
<dbReference type="Gene3D" id="2.60.120.10">
    <property type="entry name" value="Jelly Rolls"/>
    <property type="match status" value="1"/>
</dbReference>
<gene>
    <name evidence="1" type="ordered locus">TherJR_0044</name>
</gene>
<dbReference type="SUPFAM" id="SSF51182">
    <property type="entry name" value="RmlC-like cupins"/>
    <property type="match status" value="1"/>
</dbReference>
<dbReference type="PANTHER" id="PTHR36169">
    <property type="entry name" value="ETHANOLAMINE UTILIZATION PROTEIN EUTQ"/>
    <property type="match status" value="1"/>
</dbReference>
<dbReference type="EMBL" id="CP002028">
    <property type="protein sequence ID" value="ADG80940.1"/>
    <property type="molecule type" value="Genomic_DNA"/>
</dbReference>
<organism evidence="1 2">
    <name type="scientific">Thermincola potens (strain JR)</name>
    <dbReference type="NCBI Taxonomy" id="635013"/>
    <lineage>
        <taxon>Bacteria</taxon>
        <taxon>Bacillati</taxon>
        <taxon>Bacillota</taxon>
        <taxon>Clostridia</taxon>
        <taxon>Eubacteriales</taxon>
        <taxon>Thermincolaceae</taxon>
        <taxon>Thermincola</taxon>
    </lineage>
</organism>
<dbReference type="Proteomes" id="UP000002377">
    <property type="component" value="Chromosome"/>
</dbReference>
<dbReference type="PANTHER" id="PTHR36169:SF1">
    <property type="entry name" value="ACETATE KINASE EUTQ"/>
    <property type="match status" value="1"/>
</dbReference>
<dbReference type="OrthoDB" id="3828611at2"/>
<dbReference type="KEGG" id="tjr:TherJR_0044"/>